<evidence type="ECO:0000313" key="1">
    <source>
        <dbReference type="EMBL" id="SAY39020.1"/>
    </source>
</evidence>
<evidence type="ECO:0000313" key="2">
    <source>
        <dbReference type="Proteomes" id="UP000182631"/>
    </source>
</evidence>
<protein>
    <submittedName>
        <fullName evidence="1">Uncharacterized protein</fullName>
    </submittedName>
</protein>
<gene>
    <name evidence="1" type="ORF">FLM9_1067</name>
</gene>
<dbReference type="EMBL" id="FITM01000117">
    <property type="protein sequence ID" value="SAY39020.1"/>
    <property type="molecule type" value="Genomic_DNA"/>
</dbReference>
<keyword evidence="2" id="KW-1185">Reference proteome</keyword>
<sequence>MILILGLGLGIQRGWVTVDWPFMQADLKALWEQFDQRSQEHRDQQ</sequence>
<dbReference type="AlphaFoldDB" id="A0A164Z5E6"/>
<name>A0A164Z5E6_9SYNE</name>
<accession>A0A164Z5E6</accession>
<organism evidence="1 2">
    <name type="scientific">Candidatus Synechococcus spongiarum</name>
    <dbReference type="NCBI Taxonomy" id="431041"/>
    <lineage>
        <taxon>Bacteria</taxon>
        <taxon>Bacillati</taxon>
        <taxon>Cyanobacteriota</taxon>
        <taxon>Cyanophyceae</taxon>
        <taxon>Synechococcales</taxon>
        <taxon>Synechococcaceae</taxon>
        <taxon>Synechococcus</taxon>
    </lineage>
</organism>
<dbReference type="Proteomes" id="UP000182631">
    <property type="component" value="Unassembled WGS sequence"/>
</dbReference>
<reference evidence="2" key="1">
    <citation type="submission" date="2016-02" db="EMBL/GenBank/DDBJ databases">
        <authorList>
            <person name="liu f."/>
        </authorList>
    </citation>
    <scope>NUCLEOTIDE SEQUENCE [LARGE SCALE GENOMIC DNA]</scope>
</reference>
<proteinExistence type="predicted"/>